<dbReference type="GO" id="GO:0005829">
    <property type="term" value="C:cytosol"/>
    <property type="evidence" value="ECO:0007669"/>
    <property type="project" value="TreeGrafter"/>
</dbReference>
<dbReference type="AlphaFoldDB" id="A0A212KCG7"/>
<dbReference type="Gene3D" id="3.90.870.10">
    <property type="entry name" value="DHBP synthase"/>
    <property type="match status" value="1"/>
</dbReference>
<keyword evidence="5 10" id="KW-0686">Riboflavin biosynthesis</keyword>
<evidence type="ECO:0000256" key="7">
    <source>
        <dbReference type="ARBA" id="ARBA00022842"/>
    </source>
</evidence>
<dbReference type="NCBIfam" id="TIGR00506">
    <property type="entry name" value="ribB"/>
    <property type="match status" value="1"/>
</dbReference>
<dbReference type="SUPFAM" id="SSF55821">
    <property type="entry name" value="YrdC/RibB"/>
    <property type="match status" value="1"/>
</dbReference>
<dbReference type="InterPro" id="IPR017945">
    <property type="entry name" value="DHBP_synth_RibB-like_a/b_dom"/>
</dbReference>
<proteinExistence type="inferred from homology"/>
<comment type="subunit">
    <text evidence="10">Homodimer.</text>
</comment>
<dbReference type="InterPro" id="IPR000422">
    <property type="entry name" value="DHBP_synthase_RibB"/>
</dbReference>
<comment type="cofactor">
    <cofactor evidence="10">
        <name>Mg(2+)</name>
        <dbReference type="ChEBI" id="CHEBI:18420"/>
    </cofactor>
    <cofactor evidence="10">
        <name>Mn(2+)</name>
        <dbReference type="ChEBI" id="CHEBI:29035"/>
    </cofactor>
    <text evidence="10">Binds 2 divalent metal cations per subunit. Magnesium or manganese.</text>
</comment>
<evidence type="ECO:0000256" key="3">
    <source>
        <dbReference type="ARBA" id="ARBA00012153"/>
    </source>
</evidence>
<evidence type="ECO:0000256" key="1">
    <source>
        <dbReference type="ARBA" id="ARBA00002284"/>
    </source>
</evidence>
<dbReference type="GO" id="GO:0009231">
    <property type="term" value="P:riboflavin biosynthetic process"/>
    <property type="evidence" value="ECO:0007669"/>
    <property type="project" value="UniProtKB-UniPathway"/>
</dbReference>
<protein>
    <recommendedName>
        <fullName evidence="4 10">3,4-dihydroxy-2-butanone 4-phosphate synthase</fullName>
        <shortName evidence="10">DHBP synthase</shortName>
        <ecNumber evidence="3 10">4.1.99.12</ecNumber>
    </recommendedName>
</protein>
<dbReference type="Pfam" id="PF00926">
    <property type="entry name" value="DHBP_synthase"/>
    <property type="match status" value="1"/>
</dbReference>
<keyword evidence="7 10" id="KW-0460">Magnesium</keyword>
<name>A0A212KCG7_9PROT</name>
<dbReference type="EMBL" id="FLUO01000001">
    <property type="protein sequence ID" value="SBW09399.1"/>
    <property type="molecule type" value="Genomic_DNA"/>
</dbReference>
<evidence type="ECO:0000256" key="2">
    <source>
        <dbReference type="ARBA" id="ARBA00004904"/>
    </source>
</evidence>
<keyword evidence="9 10" id="KW-0456">Lyase</keyword>
<keyword evidence="6 10" id="KW-0479">Metal-binding</keyword>
<evidence type="ECO:0000256" key="4">
    <source>
        <dbReference type="ARBA" id="ARBA00018836"/>
    </source>
</evidence>
<dbReference type="EC" id="4.1.99.12" evidence="3 10"/>
<reference evidence="11" key="1">
    <citation type="submission" date="2016-04" db="EMBL/GenBank/DDBJ databases">
        <authorList>
            <person name="Evans L.H."/>
            <person name="Alamgir A."/>
            <person name="Owens N."/>
            <person name="Weber N.D."/>
            <person name="Virtaneva K."/>
            <person name="Barbian K."/>
            <person name="Babar A."/>
            <person name="Rosenke K."/>
        </authorList>
    </citation>
    <scope>NUCLEOTIDE SEQUENCE</scope>
    <source>
        <strain evidence="11">86</strain>
    </source>
</reference>
<sequence length="218" mass="22455">MNQSKSIIPLESACASPAETAAERVARAVAAIRAGRGVIVTDDADRENEGDMIFAAHTLTVEQMALLIREGSGIVCLVLSRERCAALGLPPMVAENSSSYGTPFTVSIEARRGVTTGVSAADRVTTVKAAIAPGATPGDLARPGHMFPLAAHPQGLKGRQGHTEATLDLMRRAGAPDAGVLCEVTNPDGTMAKGETLEAFASAHGMPMVAIADLLAVD</sequence>
<dbReference type="GO" id="GO:0046872">
    <property type="term" value="F:metal ion binding"/>
    <property type="evidence" value="ECO:0007669"/>
    <property type="project" value="UniProtKB-KW"/>
</dbReference>
<comment type="function">
    <text evidence="1 10">Catalyzes the conversion of D-ribulose 5-phosphate to formate and 3,4-dihydroxy-2-butanone 4-phosphate.</text>
</comment>
<comment type="similarity">
    <text evidence="10">Belongs to the DHBP synthase family.</text>
</comment>
<evidence type="ECO:0000256" key="10">
    <source>
        <dbReference type="RuleBase" id="RU003843"/>
    </source>
</evidence>
<comment type="pathway">
    <text evidence="2 10">Cofactor biosynthesis; riboflavin biosynthesis; 2-hydroxy-3-oxobutyl phosphate from D-ribulose 5-phosphate: step 1/1.</text>
</comment>
<keyword evidence="8 10" id="KW-0464">Manganese</keyword>
<evidence type="ECO:0000313" key="11">
    <source>
        <dbReference type="EMBL" id="SBW09399.1"/>
    </source>
</evidence>
<comment type="catalytic activity">
    <reaction evidence="10">
        <text>D-ribulose 5-phosphate = (2S)-2-hydroxy-3-oxobutyl phosphate + formate + H(+)</text>
        <dbReference type="Rhea" id="RHEA:18457"/>
        <dbReference type="ChEBI" id="CHEBI:15378"/>
        <dbReference type="ChEBI" id="CHEBI:15740"/>
        <dbReference type="ChEBI" id="CHEBI:58121"/>
        <dbReference type="ChEBI" id="CHEBI:58830"/>
        <dbReference type="EC" id="4.1.99.12"/>
    </reaction>
</comment>
<dbReference type="PANTHER" id="PTHR21327:SF38">
    <property type="entry name" value="3,4-DIHYDROXY-2-BUTANONE 4-PHOSPHATE SYNTHASE"/>
    <property type="match status" value="1"/>
</dbReference>
<gene>
    <name evidence="11" type="primary">ribB</name>
    <name evidence="11" type="ORF">KL86APRO_12585</name>
</gene>
<evidence type="ECO:0000256" key="5">
    <source>
        <dbReference type="ARBA" id="ARBA00022619"/>
    </source>
</evidence>
<accession>A0A212KCG7</accession>
<dbReference type="GO" id="GO:0008686">
    <property type="term" value="F:3,4-dihydroxy-2-butanone-4-phosphate synthase activity"/>
    <property type="evidence" value="ECO:0007669"/>
    <property type="project" value="UniProtKB-EC"/>
</dbReference>
<dbReference type="UniPathway" id="UPA00275">
    <property type="reaction ID" value="UER00399"/>
</dbReference>
<organism evidence="11">
    <name type="scientific">uncultured Alphaproteobacteria bacterium</name>
    <dbReference type="NCBI Taxonomy" id="91750"/>
    <lineage>
        <taxon>Bacteria</taxon>
        <taxon>Pseudomonadati</taxon>
        <taxon>Pseudomonadota</taxon>
        <taxon>Alphaproteobacteria</taxon>
        <taxon>environmental samples</taxon>
    </lineage>
</organism>
<evidence type="ECO:0000256" key="6">
    <source>
        <dbReference type="ARBA" id="ARBA00022723"/>
    </source>
</evidence>
<evidence type="ECO:0000256" key="8">
    <source>
        <dbReference type="ARBA" id="ARBA00023211"/>
    </source>
</evidence>
<evidence type="ECO:0000256" key="9">
    <source>
        <dbReference type="ARBA" id="ARBA00023239"/>
    </source>
</evidence>
<dbReference type="PANTHER" id="PTHR21327">
    <property type="entry name" value="GTP CYCLOHYDROLASE II-RELATED"/>
    <property type="match status" value="1"/>
</dbReference>